<dbReference type="RefSeq" id="WP_014271684.1">
    <property type="nucleotide sequence ID" value="NC_016633.1"/>
</dbReference>
<dbReference type="GO" id="GO:0015649">
    <property type="term" value="F:2-keto-3-deoxygluconate:proton symporter activity"/>
    <property type="evidence" value="ECO:0007669"/>
    <property type="project" value="InterPro"/>
</dbReference>
<dbReference type="EMBL" id="CP003155">
    <property type="protein sequence ID" value="AEV30845.1"/>
    <property type="molecule type" value="Genomic_DNA"/>
</dbReference>
<keyword evidence="6" id="KW-0769">Symport</keyword>
<evidence type="ECO:0000256" key="9">
    <source>
        <dbReference type="SAM" id="Phobius"/>
    </source>
</evidence>
<evidence type="ECO:0000256" key="7">
    <source>
        <dbReference type="ARBA" id="ARBA00022989"/>
    </source>
</evidence>
<sequence>MKMGKVPILDTLNKIPGGLMVVPLLCGVLFNTFLPKSLMIGSFTTALYKTGALTLIAVLFFCSGAQIQFKSAGMSLYKGLVLNASKVFFGVICGVVLAKVAGPASAFLGVTPLAMIAAMSNSNGGLYTALASKYGDDTDVGAIAVLSSNDGPFFEMMFMGIAGVATIPLMSLVAVIVPILAGMILGNLDDKFRSFLKPGMFIAIFLFAFPLGAGLNLQTLVVAGFPGILLGLMTLIITGVPSYFIYKWLVPRKHRRSAAVGAAVGTSAGNSIATPAAIAAIDATWGPYAATATAQVAASIIVTAILVPFLVDWFYKWDTKHGVLNEDVPLAGGVFGTEVAAVAEVMVADAKL</sequence>
<keyword evidence="11" id="KW-1185">Reference proteome</keyword>
<keyword evidence="7 9" id="KW-1133">Transmembrane helix</keyword>
<dbReference type="KEGG" id="sgp:SpiGrapes_3098"/>
<dbReference type="STRING" id="158190.SpiGrapes_3098"/>
<feature type="transmembrane region" description="Helical" evidence="9">
    <location>
        <begin position="46"/>
        <end position="67"/>
    </location>
</feature>
<evidence type="ECO:0000256" key="4">
    <source>
        <dbReference type="ARBA" id="ARBA00022597"/>
    </source>
</evidence>
<organism evidence="10 11">
    <name type="scientific">Sphaerochaeta pleomorpha (strain ATCC BAA-1885 / DSM 22778 / Grapes)</name>
    <dbReference type="NCBI Taxonomy" id="158190"/>
    <lineage>
        <taxon>Bacteria</taxon>
        <taxon>Pseudomonadati</taxon>
        <taxon>Spirochaetota</taxon>
        <taxon>Spirochaetia</taxon>
        <taxon>Spirochaetales</taxon>
        <taxon>Sphaerochaetaceae</taxon>
        <taxon>Sphaerochaeta</taxon>
    </lineage>
</organism>
<evidence type="ECO:0000256" key="1">
    <source>
        <dbReference type="ARBA" id="ARBA00006430"/>
    </source>
</evidence>
<accession>G8QYY6</accession>
<feature type="transmembrane region" description="Helical" evidence="9">
    <location>
        <begin position="198"/>
        <end position="217"/>
    </location>
</feature>
<dbReference type="Pfam" id="PF03812">
    <property type="entry name" value="KdgT"/>
    <property type="match status" value="1"/>
</dbReference>
<feature type="transmembrane region" description="Helical" evidence="9">
    <location>
        <begin position="287"/>
        <end position="311"/>
    </location>
</feature>
<dbReference type="InterPro" id="IPR004684">
    <property type="entry name" value="2keto-3dGluconate_permease"/>
</dbReference>
<dbReference type="GO" id="GO:0016020">
    <property type="term" value="C:membrane"/>
    <property type="evidence" value="ECO:0007669"/>
    <property type="project" value="InterPro"/>
</dbReference>
<protein>
    <submittedName>
        <fullName evidence="10">Putative membrane protein</fullName>
    </submittedName>
</protein>
<evidence type="ECO:0000313" key="11">
    <source>
        <dbReference type="Proteomes" id="UP000005632"/>
    </source>
</evidence>
<feature type="transmembrane region" description="Helical" evidence="9">
    <location>
        <begin position="258"/>
        <end position="281"/>
    </location>
</feature>
<evidence type="ECO:0000256" key="5">
    <source>
        <dbReference type="ARBA" id="ARBA00022692"/>
    </source>
</evidence>
<keyword evidence="3" id="KW-1003">Cell membrane</keyword>
<feature type="transmembrane region" description="Helical" evidence="9">
    <location>
        <begin position="223"/>
        <end position="246"/>
    </location>
</feature>
<dbReference type="AlphaFoldDB" id="G8QYY6"/>
<evidence type="ECO:0000313" key="10">
    <source>
        <dbReference type="EMBL" id="AEV30845.1"/>
    </source>
</evidence>
<name>G8QYY6_SPHPG</name>
<comment type="similarity">
    <text evidence="1">Belongs to the KdgT transporter family.</text>
</comment>
<dbReference type="HOGENOM" id="CLU_057476_0_0_12"/>
<dbReference type="Proteomes" id="UP000005632">
    <property type="component" value="Chromosome"/>
</dbReference>
<dbReference type="eggNOG" id="ENOG502Z7JT">
    <property type="taxonomic scope" value="Bacteria"/>
</dbReference>
<keyword evidence="8 9" id="KW-0472">Membrane</keyword>
<feature type="transmembrane region" description="Helical" evidence="9">
    <location>
        <begin position="87"/>
        <end position="110"/>
    </location>
</feature>
<dbReference type="OrthoDB" id="2833at2"/>
<gene>
    <name evidence="10" type="ordered locus">SpiGrapes_3098</name>
</gene>
<evidence type="ECO:0000256" key="3">
    <source>
        <dbReference type="ARBA" id="ARBA00022475"/>
    </source>
</evidence>
<evidence type="ECO:0000256" key="8">
    <source>
        <dbReference type="ARBA" id="ARBA00023136"/>
    </source>
</evidence>
<feature type="transmembrane region" description="Helical" evidence="9">
    <location>
        <begin position="12"/>
        <end position="34"/>
    </location>
</feature>
<keyword evidence="2" id="KW-0813">Transport</keyword>
<proteinExistence type="inferred from homology"/>
<evidence type="ECO:0000256" key="6">
    <source>
        <dbReference type="ARBA" id="ARBA00022847"/>
    </source>
</evidence>
<keyword evidence="5 9" id="KW-0812">Transmembrane</keyword>
<keyword evidence="4" id="KW-0762">Sugar transport</keyword>
<evidence type="ECO:0000256" key="2">
    <source>
        <dbReference type="ARBA" id="ARBA00022448"/>
    </source>
</evidence>
<feature type="transmembrane region" description="Helical" evidence="9">
    <location>
        <begin position="156"/>
        <end position="186"/>
    </location>
</feature>
<reference evidence="10 11" key="1">
    <citation type="submission" date="2011-11" db="EMBL/GenBank/DDBJ databases">
        <title>Complete sequence of Spirochaeta sp. grapes.</title>
        <authorList>
            <consortium name="US DOE Joint Genome Institute"/>
            <person name="Lucas S."/>
            <person name="Han J."/>
            <person name="Lapidus A."/>
            <person name="Cheng J.-F."/>
            <person name="Goodwin L."/>
            <person name="Pitluck S."/>
            <person name="Peters L."/>
            <person name="Ovchinnikova G."/>
            <person name="Munk A.C."/>
            <person name="Detter J.C."/>
            <person name="Han C."/>
            <person name="Tapia R."/>
            <person name="Land M."/>
            <person name="Hauser L."/>
            <person name="Kyrpides N."/>
            <person name="Ivanova N."/>
            <person name="Pagani I."/>
            <person name="Ritalahtilisa K."/>
            <person name="Loeffler F."/>
            <person name="Woyke T."/>
        </authorList>
    </citation>
    <scope>NUCLEOTIDE SEQUENCE [LARGE SCALE GENOMIC DNA]</scope>
    <source>
        <strain evidence="11">ATCC BAA-1885 / DSM 22778 / Grapes</strain>
    </source>
</reference>